<dbReference type="Ensembl" id="ENSANAT00000054358.1">
    <property type="protein sequence ID" value="ENSANAP00000036287.1"/>
    <property type="gene ID" value="ENSANAG00000035667.1"/>
</dbReference>
<dbReference type="GeneTree" id="ENSGT00940000166647"/>
<organism evidence="1 2">
    <name type="scientific">Aotus nancymaae</name>
    <name type="common">Ma's night monkey</name>
    <dbReference type="NCBI Taxonomy" id="37293"/>
    <lineage>
        <taxon>Eukaryota</taxon>
        <taxon>Metazoa</taxon>
        <taxon>Chordata</taxon>
        <taxon>Craniata</taxon>
        <taxon>Vertebrata</taxon>
        <taxon>Euteleostomi</taxon>
        <taxon>Mammalia</taxon>
        <taxon>Eutheria</taxon>
        <taxon>Euarchontoglires</taxon>
        <taxon>Primates</taxon>
        <taxon>Haplorrhini</taxon>
        <taxon>Platyrrhini</taxon>
        <taxon>Aotidae</taxon>
        <taxon>Aotus</taxon>
    </lineage>
</organism>
<dbReference type="AlphaFoldDB" id="A0A2K5ESU7"/>
<keyword evidence="2" id="KW-1185">Reference proteome</keyword>
<dbReference type="Proteomes" id="UP000233020">
    <property type="component" value="Unplaced"/>
</dbReference>
<name>A0A2K5ESU7_AOTNA</name>
<reference evidence="1" key="1">
    <citation type="submission" date="2025-08" db="UniProtKB">
        <authorList>
            <consortium name="Ensembl"/>
        </authorList>
    </citation>
    <scope>IDENTIFICATION</scope>
</reference>
<protein>
    <submittedName>
        <fullName evidence="1">Uncharacterized protein</fullName>
    </submittedName>
</protein>
<evidence type="ECO:0000313" key="2">
    <source>
        <dbReference type="Proteomes" id="UP000233020"/>
    </source>
</evidence>
<proteinExistence type="predicted"/>
<evidence type="ECO:0000313" key="1">
    <source>
        <dbReference type="Ensembl" id="ENSANAP00000036287.1"/>
    </source>
</evidence>
<reference evidence="1" key="2">
    <citation type="submission" date="2025-09" db="UniProtKB">
        <authorList>
            <consortium name="Ensembl"/>
        </authorList>
    </citation>
    <scope>IDENTIFICATION</scope>
</reference>
<dbReference type="OMA" id="LCQIRNR"/>
<accession>A0A2K5ESU7</accession>
<dbReference type="STRING" id="37293.ENSANAP00000036287"/>
<sequence>MGTGRTSFGTFLFRHSFSWGGKLISITFGDLNAFPPTPDPELTPELEAIHQDFLHERDTIPDKGELVSDEEEDT</sequence>